<feature type="signal peptide" evidence="1">
    <location>
        <begin position="1"/>
        <end position="25"/>
    </location>
</feature>
<dbReference type="NCBIfam" id="TIGR02122">
    <property type="entry name" value="TRAP_TAXI"/>
    <property type="match status" value="1"/>
</dbReference>
<gene>
    <name evidence="2" type="ORF">SAMN04488052_103142</name>
</gene>
<dbReference type="OrthoDB" id="9780180at2"/>
<evidence type="ECO:0000256" key="1">
    <source>
        <dbReference type="SAM" id="SignalP"/>
    </source>
</evidence>
<name>A0A1H8SQJ4_9GAMM</name>
<keyword evidence="1" id="KW-0732">Signal</keyword>
<proteinExistence type="predicted"/>
<dbReference type="InterPro" id="IPR011852">
    <property type="entry name" value="TRAP_TAXI"/>
</dbReference>
<dbReference type="Pfam" id="PF16868">
    <property type="entry name" value="NMT1_3"/>
    <property type="match status" value="1"/>
</dbReference>
<evidence type="ECO:0000313" key="2">
    <source>
        <dbReference type="EMBL" id="SEO81050.1"/>
    </source>
</evidence>
<protein>
    <submittedName>
        <fullName evidence="2">TRAP transporter solute receptor, TAXI family</fullName>
    </submittedName>
</protein>
<dbReference type="SUPFAM" id="SSF53850">
    <property type="entry name" value="Periplasmic binding protein-like II"/>
    <property type="match status" value="1"/>
</dbReference>
<reference evidence="2 3" key="1">
    <citation type="submission" date="2016-10" db="EMBL/GenBank/DDBJ databases">
        <authorList>
            <person name="de Groot N.N."/>
        </authorList>
    </citation>
    <scope>NUCLEOTIDE SEQUENCE [LARGE SCALE GENOMIC DNA]</scope>
    <source>
        <strain evidence="2 3">CGMCC 1.6291</strain>
    </source>
</reference>
<keyword evidence="2" id="KW-0675">Receptor</keyword>
<sequence>MRITRNTLTAGALGAVLAWAGSAGADDITLPGSIAMTAYGTGSAGYTQMAALGNHLQNNYGTSVRILPGENDVARMTPLRTGRVPLCSCGIASFYGAEGVFMFAGPDWGPQDIRVIGTSIANFGLGLAVAGDIGVETPADLEGKRIAYIRGDDALNVGVEAFLAFGGLTWDDVERVEFPGYGRSFEGIIADQADAAFTMTVAPPAQQLDASPRGITWPRLDPDDTEGWARFQEVAPYFQPHTVTAAAGGHDEDNPWIGSSYPYPILVANRDVDDELVRGLLRVLIEDNEQYKDAAPGLAGWSLDNQNMEWVIPFHDAVVEYYKEIGHWTDAMQEHQDMLVDRHRTIRIAWGQYVSDDPPRDEDAFKEGWMEARAAALEEKGMDPIFR</sequence>
<dbReference type="STRING" id="406100.SAMN04488052_103142"/>
<evidence type="ECO:0000313" key="3">
    <source>
        <dbReference type="Proteomes" id="UP000199657"/>
    </source>
</evidence>
<dbReference type="AlphaFoldDB" id="A0A1H8SQJ4"/>
<dbReference type="Gene3D" id="3.40.190.10">
    <property type="entry name" value="Periplasmic binding protein-like II"/>
    <property type="match status" value="2"/>
</dbReference>
<keyword evidence="3" id="KW-1185">Reference proteome</keyword>
<dbReference type="RefSeq" id="WP_091642319.1">
    <property type="nucleotide sequence ID" value="NZ_FOEG01000003.1"/>
</dbReference>
<organism evidence="2 3">
    <name type="scientific">Aquisalimonas asiatica</name>
    <dbReference type="NCBI Taxonomy" id="406100"/>
    <lineage>
        <taxon>Bacteria</taxon>
        <taxon>Pseudomonadati</taxon>
        <taxon>Pseudomonadota</taxon>
        <taxon>Gammaproteobacteria</taxon>
        <taxon>Chromatiales</taxon>
        <taxon>Ectothiorhodospiraceae</taxon>
        <taxon>Aquisalimonas</taxon>
    </lineage>
</organism>
<dbReference type="EMBL" id="FOEG01000003">
    <property type="protein sequence ID" value="SEO81050.1"/>
    <property type="molecule type" value="Genomic_DNA"/>
</dbReference>
<feature type="chain" id="PRO_5011760736" evidence="1">
    <location>
        <begin position="26"/>
        <end position="387"/>
    </location>
</feature>
<dbReference type="Proteomes" id="UP000199657">
    <property type="component" value="Unassembled WGS sequence"/>
</dbReference>
<accession>A0A1H8SQJ4</accession>